<sequence>MLLLKTGEIESEYEEDEHDHPKKDVEEDDDSVQTFAISEAVVIKRSLNTQPIQDEHHGSCTNVASSVMVEKLGKKITLAPLTPSQVQEDQIRLRKNVEEIRGKKKMNMIFRMCFPKRHRKGCHLFVALSIRLTLYREIPFRIDQLTEGVEVDPEKIKAIQEWPWLTSISQAPILALPNFDKMFEIECDACGVGIGAVLSQEKRLVAYFNEKLSGATLNYLVYNKEMYALIRALETWQHYLLPKEFVIHTDHDALKHITGQHKLNKRHAKWVEF</sequence>
<dbReference type="PANTHER" id="PTHR35046">
    <property type="entry name" value="ZINC KNUCKLE (CCHC-TYPE) FAMILY PROTEIN"/>
    <property type="match status" value="1"/>
</dbReference>
<name>A0ABR2DHU1_9ROSI</name>
<evidence type="ECO:0000256" key="3">
    <source>
        <dbReference type="ARBA" id="ARBA00022722"/>
    </source>
</evidence>
<protein>
    <recommendedName>
        <fullName evidence="8">Reverse transcriptase RNase H-like domain-containing protein</fullName>
    </recommendedName>
</protein>
<dbReference type="InterPro" id="IPR043502">
    <property type="entry name" value="DNA/RNA_pol_sf"/>
</dbReference>
<evidence type="ECO:0000256" key="1">
    <source>
        <dbReference type="ARBA" id="ARBA00022679"/>
    </source>
</evidence>
<evidence type="ECO:0000256" key="2">
    <source>
        <dbReference type="ARBA" id="ARBA00022695"/>
    </source>
</evidence>
<feature type="region of interest" description="Disordered" evidence="7">
    <location>
        <begin position="1"/>
        <end position="30"/>
    </location>
</feature>
<dbReference type="InterPro" id="IPR041373">
    <property type="entry name" value="RT_RNaseH"/>
</dbReference>
<evidence type="ECO:0000259" key="8">
    <source>
        <dbReference type="Pfam" id="PF17917"/>
    </source>
</evidence>
<gene>
    <name evidence="9" type="ORF">V6N12_042960</name>
</gene>
<evidence type="ECO:0000313" key="9">
    <source>
        <dbReference type="EMBL" id="KAK8539331.1"/>
    </source>
</evidence>
<feature type="domain" description="Reverse transcriptase RNase H-like" evidence="8">
    <location>
        <begin position="178"/>
        <end position="272"/>
    </location>
</feature>
<keyword evidence="4" id="KW-0255">Endonuclease</keyword>
<evidence type="ECO:0000256" key="4">
    <source>
        <dbReference type="ARBA" id="ARBA00022759"/>
    </source>
</evidence>
<keyword evidence="1" id="KW-0808">Transferase</keyword>
<evidence type="ECO:0000256" key="7">
    <source>
        <dbReference type="SAM" id="MobiDB-lite"/>
    </source>
</evidence>
<keyword evidence="2" id="KW-0548">Nucleotidyltransferase</keyword>
<proteinExistence type="predicted"/>
<keyword evidence="6" id="KW-0695">RNA-directed DNA polymerase</keyword>
<dbReference type="Proteomes" id="UP001472677">
    <property type="component" value="Unassembled WGS sequence"/>
</dbReference>
<keyword evidence="5" id="KW-0378">Hydrolase</keyword>
<reference evidence="9 10" key="1">
    <citation type="journal article" date="2024" name="G3 (Bethesda)">
        <title>Genome assembly of Hibiscus sabdariffa L. provides insights into metabolisms of medicinal natural products.</title>
        <authorList>
            <person name="Kim T."/>
        </authorList>
    </citation>
    <scope>NUCLEOTIDE SEQUENCE [LARGE SCALE GENOMIC DNA]</scope>
    <source>
        <strain evidence="9">TK-2024</strain>
        <tissue evidence="9">Old leaves</tissue>
    </source>
</reference>
<dbReference type="EMBL" id="JBBPBM010000026">
    <property type="protein sequence ID" value="KAK8539331.1"/>
    <property type="molecule type" value="Genomic_DNA"/>
</dbReference>
<keyword evidence="10" id="KW-1185">Reference proteome</keyword>
<dbReference type="PANTHER" id="PTHR35046:SF9">
    <property type="entry name" value="RNA-DIRECTED DNA POLYMERASE"/>
    <property type="match status" value="1"/>
</dbReference>
<keyword evidence="3" id="KW-0540">Nuclease</keyword>
<dbReference type="SUPFAM" id="SSF56672">
    <property type="entry name" value="DNA/RNA polymerases"/>
    <property type="match status" value="1"/>
</dbReference>
<evidence type="ECO:0000256" key="6">
    <source>
        <dbReference type="ARBA" id="ARBA00022918"/>
    </source>
</evidence>
<dbReference type="CDD" id="cd09274">
    <property type="entry name" value="RNase_HI_RT_Ty3"/>
    <property type="match status" value="1"/>
</dbReference>
<evidence type="ECO:0000256" key="5">
    <source>
        <dbReference type="ARBA" id="ARBA00022801"/>
    </source>
</evidence>
<comment type="caution">
    <text evidence="9">The sequence shown here is derived from an EMBL/GenBank/DDBJ whole genome shotgun (WGS) entry which is preliminary data.</text>
</comment>
<organism evidence="9 10">
    <name type="scientific">Hibiscus sabdariffa</name>
    <name type="common">roselle</name>
    <dbReference type="NCBI Taxonomy" id="183260"/>
    <lineage>
        <taxon>Eukaryota</taxon>
        <taxon>Viridiplantae</taxon>
        <taxon>Streptophyta</taxon>
        <taxon>Embryophyta</taxon>
        <taxon>Tracheophyta</taxon>
        <taxon>Spermatophyta</taxon>
        <taxon>Magnoliopsida</taxon>
        <taxon>eudicotyledons</taxon>
        <taxon>Gunneridae</taxon>
        <taxon>Pentapetalae</taxon>
        <taxon>rosids</taxon>
        <taxon>malvids</taxon>
        <taxon>Malvales</taxon>
        <taxon>Malvaceae</taxon>
        <taxon>Malvoideae</taxon>
        <taxon>Hibiscus</taxon>
    </lineage>
</organism>
<dbReference type="Pfam" id="PF17917">
    <property type="entry name" value="RT_RNaseH"/>
    <property type="match status" value="1"/>
</dbReference>
<evidence type="ECO:0000313" key="10">
    <source>
        <dbReference type="Proteomes" id="UP001472677"/>
    </source>
</evidence>
<accession>A0ABR2DHU1</accession>